<dbReference type="Proteomes" id="UP000232003">
    <property type="component" value="Chromosome"/>
</dbReference>
<organism evidence="2 3">
    <name type="scientific">Nostoc flagelliforme CCNUN1</name>
    <dbReference type="NCBI Taxonomy" id="2038116"/>
    <lineage>
        <taxon>Bacteria</taxon>
        <taxon>Bacillati</taxon>
        <taxon>Cyanobacteriota</taxon>
        <taxon>Cyanophyceae</taxon>
        <taxon>Nostocales</taxon>
        <taxon>Nostocaceae</taxon>
        <taxon>Nostoc</taxon>
    </lineage>
</organism>
<keyword evidence="1" id="KW-0812">Transmembrane</keyword>
<dbReference type="KEGG" id="nfl:COO91_02846"/>
<dbReference type="AlphaFoldDB" id="A0A2K8SND2"/>
<keyword evidence="3" id="KW-1185">Reference proteome</keyword>
<protein>
    <submittedName>
        <fullName evidence="2">Uncharacterized protein</fullName>
    </submittedName>
</protein>
<evidence type="ECO:0000313" key="3">
    <source>
        <dbReference type="Proteomes" id="UP000232003"/>
    </source>
</evidence>
<evidence type="ECO:0000313" key="2">
    <source>
        <dbReference type="EMBL" id="AUB36917.1"/>
    </source>
</evidence>
<sequence length="81" mass="8787">MNLIDAILLTLLNIAACMALPKLLGLFLTQKTKLTETLPNGSKSQIAKVQLTSFPYCTAYALTGSQFCKFSPNFCPNCSPN</sequence>
<dbReference type="EMBL" id="CP024785">
    <property type="protein sequence ID" value="AUB36917.1"/>
    <property type="molecule type" value="Genomic_DNA"/>
</dbReference>
<name>A0A2K8SND2_9NOSO</name>
<feature type="transmembrane region" description="Helical" evidence="1">
    <location>
        <begin position="6"/>
        <end position="28"/>
    </location>
</feature>
<proteinExistence type="predicted"/>
<evidence type="ECO:0000256" key="1">
    <source>
        <dbReference type="SAM" id="Phobius"/>
    </source>
</evidence>
<keyword evidence="1" id="KW-0472">Membrane</keyword>
<gene>
    <name evidence="2" type="ORF">COO91_02846</name>
</gene>
<reference evidence="2 3" key="1">
    <citation type="submission" date="2017-11" db="EMBL/GenBank/DDBJ databases">
        <title>Complete genome of a free-living desiccation-tolerant cyanobacterium and its photosynthetic adaptation to extreme terrestrial habitat.</title>
        <authorList>
            <person name="Shang J."/>
        </authorList>
    </citation>
    <scope>NUCLEOTIDE SEQUENCE [LARGE SCALE GENOMIC DNA]</scope>
    <source>
        <strain evidence="2 3">CCNUN1</strain>
    </source>
</reference>
<keyword evidence="1" id="KW-1133">Transmembrane helix</keyword>
<accession>A0A2K8SND2</accession>